<dbReference type="InterPro" id="IPR033653">
    <property type="entry name" value="NTP-PPase_DR2231-like"/>
</dbReference>
<proteinExistence type="predicted"/>
<sequence>MSQTPYEQVCDFNKAFDYKVYSIHEGNPLDLYPKDAKYRYDLIHEEGIVELGTAFKNNNRVEIMDGIGDLLYVLYGACYTYNLNPDKMINCIFGSYYQFYQQTQKYEYNNDDYNEHYEYLVDSIRELKSCLLENKNMIELYAVLVKTIIKTFKFGFWLQINIDRVFNIVHSSNMSKLCKTEDEAKETVLSYENKYIIYKEACDKYGVESSEAKAVYSPYDSPYYYKSGDYWLVKNKSTGKALKSINYTPVIF</sequence>
<evidence type="ECO:0000313" key="1">
    <source>
        <dbReference type="EMBL" id="QHT84386.1"/>
    </source>
</evidence>
<organism evidence="1">
    <name type="scientific">viral metagenome</name>
    <dbReference type="NCBI Taxonomy" id="1070528"/>
    <lineage>
        <taxon>unclassified sequences</taxon>
        <taxon>metagenomes</taxon>
        <taxon>organismal metagenomes</taxon>
    </lineage>
</organism>
<dbReference type="InterPro" id="IPR021130">
    <property type="entry name" value="PRib-ATP_PPHydrolase-like"/>
</dbReference>
<protein>
    <submittedName>
        <fullName evidence="1">Uncharacterized protein</fullName>
    </submittedName>
</protein>
<dbReference type="SUPFAM" id="SSF101386">
    <property type="entry name" value="all-alpha NTP pyrophosphatases"/>
    <property type="match status" value="1"/>
</dbReference>
<dbReference type="InterPro" id="IPR023292">
    <property type="entry name" value="NTP_PyroPHydrolase-like_dom_sf"/>
</dbReference>
<accession>A0A6C0HW63</accession>
<name>A0A6C0HW63_9ZZZZ</name>
<dbReference type="Gene3D" id="1.10.3420.10">
    <property type="entry name" value="putative ntp pyrophosphohydrolase like domain"/>
    <property type="match status" value="2"/>
</dbReference>
<dbReference type="CDD" id="cd11530">
    <property type="entry name" value="NTP-PPase_DR2231_like"/>
    <property type="match status" value="1"/>
</dbReference>
<dbReference type="Pfam" id="PF01503">
    <property type="entry name" value="PRA-PH"/>
    <property type="match status" value="1"/>
</dbReference>
<dbReference type="EMBL" id="MN740017">
    <property type="protein sequence ID" value="QHT84386.1"/>
    <property type="molecule type" value="Genomic_DNA"/>
</dbReference>
<reference evidence="1" key="1">
    <citation type="journal article" date="2020" name="Nature">
        <title>Giant virus diversity and host interactions through global metagenomics.</title>
        <authorList>
            <person name="Schulz F."/>
            <person name="Roux S."/>
            <person name="Paez-Espino D."/>
            <person name="Jungbluth S."/>
            <person name="Walsh D.A."/>
            <person name="Denef V.J."/>
            <person name="McMahon K.D."/>
            <person name="Konstantinidis K.T."/>
            <person name="Eloe-Fadrosh E.A."/>
            <person name="Kyrpides N.C."/>
            <person name="Woyke T."/>
        </authorList>
    </citation>
    <scope>NUCLEOTIDE SEQUENCE</scope>
    <source>
        <strain evidence="1">GVMAG-M-3300023184-177</strain>
    </source>
</reference>
<dbReference type="AlphaFoldDB" id="A0A6C0HW63"/>